<evidence type="ECO:0000259" key="13">
    <source>
        <dbReference type="SMART" id="SM00840"/>
    </source>
</evidence>
<comment type="cofactor">
    <cofactor evidence="12">
        <name>Zn(2+)</name>
        <dbReference type="ChEBI" id="CHEBI:29105"/>
    </cofactor>
    <text evidence="12">Binds 1 zinc ion per subunit.</text>
</comment>
<dbReference type="HAMAP" id="MF_00041">
    <property type="entry name" value="Cys_tRNA_synth"/>
    <property type="match status" value="1"/>
</dbReference>
<dbReference type="GO" id="GO:0005829">
    <property type="term" value="C:cytosol"/>
    <property type="evidence" value="ECO:0007669"/>
    <property type="project" value="TreeGrafter"/>
</dbReference>
<feature type="short sequence motif" description="'HIGH' region" evidence="12">
    <location>
        <begin position="41"/>
        <end position="51"/>
    </location>
</feature>
<dbReference type="GO" id="GO:0005524">
    <property type="term" value="F:ATP binding"/>
    <property type="evidence" value="ECO:0007669"/>
    <property type="project" value="UniProtKB-UniRule"/>
</dbReference>
<evidence type="ECO:0000256" key="6">
    <source>
        <dbReference type="ARBA" id="ARBA00022723"/>
    </source>
</evidence>
<protein>
    <recommendedName>
        <fullName evidence="12">Cysteine--tRNA ligase</fullName>
        <ecNumber evidence="12">6.1.1.16</ecNumber>
    </recommendedName>
    <alternativeName>
        <fullName evidence="12">Cysteinyl-tRNA synthetase</fullName>
        <shortName evidence="12">CysRS</shortName>
    </alternativeName>
</protein>
<evidence type="ECO:0000256" key="8">
    <source>
        <dbReference type="ARBA" id="ARBA00022833"/>
    </source>
</evidence>
<feature type="binding site" evidence="12">
    <location>
        <position position="245"/>
    </location>
    <ligand>
        <name>Zn(2+)</name>
        <dbReference type="ChEBI" id="CHEBI:29105"/>
    </ligand>
</feature>
<dbReference type="InterPro" id="IPR015803">
    <property type="entry name" value="Cys-tRNA-ligase"/>
</dbReference>
<keyword evidence="10 12" id="KW-0648">Protein biosynthesis</keyword>
<organism evidence="14 15">
    <name type="scientific">Lwoffella lincolnii</name>
    <dbReference type="NCBI Taxonomy" id="90241"/>
    <lineage>
        <taxon>Bacteria</taxon>
        <taxon>Pseudomonadati</taxon>
        <taxon>Pseudomonadota</taxon>
        <taxon>Gammaproteobacteria</taxon>
        <taxon>Moraxellales</taxon>
        <taxon>Moraxellaceae</taxon>
        <taxon>Lwoffella</taxon>
    </lineage>
</organism>
<evidence type="ECO:0000256" key="1">
    <source>
        <dbReference type="ARBA" id="ARBA00004496"/>
    </source>
</evidence>
<keyword evidence="9 12" id="KW-0067">ATP-binding</keyword>
<evidence type="ECO:0000313" key="15">
    <source>
        <dbReference type="Proteomes" id="UP000191094"/>
    </source>
</evidence>
<feature type="binding site" evidence="12">
    <location>
        <position position="39"/>
    </location>
    <ligand>
        <name>Zn(2+)</name>
        <dbReference type="ChEBI" id="CHEBI:29105"/>
    </ligand>
</feature>
<dbReference type="InterPro" id="IPR015273">
    <property type="entry name" value="Cys-tRNA-synt_Ia_DALR"/>
</dbReference>
<dbReference type="InterPro" id="IPR014729">
    <property type="entry name" value="Rossmann-like_a/b/a_fold"/>
</dbReference>
<comment type="catalytic activity">
    <reaction evidence="12">
        <text>tRNA(Cys) + L-cysteine + ATP = L-cysteinyl-tRNA(Cys) + AMP + diphosphate</text>
        <dbReference type="Rhea" id="RHEA:17773"/>
        <dbReference type="Rhea" id="RHEA-COMP:9661"/>
        <dbReference type="Rhea" id="RHEA-COMP:9679"/>
        <dbReference type="ChEBI" id="CHEBI:30616"/>
        <dbReference type="ChEBI" id="CHEBI:33019"/>
        <dbReference type="ChEBI" id="CHEBI:35235"/>
        <dbReference type="ChEBI" id="CHEBI:78442"/>
        <dbReference type="ChEBI" id="CHEBI:78517"/>
        <dbReference type="ChEBI" id="CHEBI:456215"/>
        <dbReference type="EC" id="6.1.1.16"/>
    </reaction>
</comment>
<dbReference type="SMART" id="SM00840">
    <property type="entry name" value="DALR_2"/>
    <property type="match status" value="1"/>
</dbReference>
<evidence type="ECO:0000256" key="4">
    <source>
        <dbReference type="ARBA" id="ARBA00022490"/>
    </source>
</evidence>
<dbReference type="PRINTS" id="PR00983">
    <property type="entry name" value="TRNASYNTHCYS"/>
</dbReference>
<feature type="short sequence motif" description="'KMSKS' region" evidence="12">
    <location>
        <begin position="277"/>
        <end position="281"/>
    </location>
</feature>
<reference evidence="14 15" key="1">
    <citation type="submission" date="2017-02" db="EMBL/GenBank/DDBJ databases">
        <title>Draft genome sequence of Moraxella lincolnii CCUG 9405T type strain.</title>
        <authorList>
            <person name="Salva-Serra F."/>
            <person name="Engstrom-Jakobsson H."/>
            <person name="Thorell K."/>
            <person name="Jaen-Luchoro D."/>
            <person name="Gonzales-Siles L."/>
            <person name="Karlsson R."/>
            <person name="Yazdan S."/>
            <person name="Boulund F."/>
            <person name="Johnning A."/>
            <person name="Engstrand L."/>
            <person name="Kristiansson E."/>
            <person name="Moore E."/>
        </authorList>
    </citation>
    <scope>NUCLEOTIDE SEQUENCE [LARGE SCALE GENOMIC DNA]</scope>
    <source>
        <strain evidence="14 15">CCUG 9405</strain>
    </source>
</reference>
<evidence type="ECO:0000256" key="3">
    <source>
        <dbReference type="ARBA" id="ARBA00011245"/>
    </source>
</evidence>
<dbReference type="InterPro" id="IPR024909">
    <property type="entry name" value="Cys-tRNA/MSH_ligase"/>
</dbReference>
<dbReference type="GO" id="GO:0008270">
    <property type="term" value="F:zinc ion binding"/>
    <property type="evidence" value="ECO:0007669"/>
    <property type="project" value="UniProtKB-UniRule"/>
</dbReference>
<dbReference type="GO" id="GO:0006423">
    <property type="term" value="P:cysteinyl-tRNA aminoacylation"/>
    <property type="evidence" value="ECO:0007669"/>
    <property type="project" value="UniProtKB-UniRule"/>
</dbReference>
<dbReference type="CDD" id="cd00672">
    <property type="entry name" value="CysRS_core"/>
    <property type="match status" value="1"/>
</dbReference>
<keyword evidence="15" id="KW-1185">Reference proteome</keyword>
<sequence>MSASQNDMMINDMVIYDSLMGKKRPFVPIHAPKVGMYVCGMTVYDYCHIGHARVMVAFDVIVRWLRHRGYDVTYVRNITDIDDKIIQRANDNNESIHDLTARFITAMHEDADALGCQRPDKEPKATDFIDDMQGMIATLMDRQFAYVGDDGDVYYAVNRFADYGKLSKRKLDDMQAGERVAVAKSKKSPYDFVLWKAAKVGEPQWASPWGAGRPGWHIECSAMSTQCLGNTFDIHGGGHDLQFPHHENEIAQSEAATDCHYANTWIHVGFINVDGEKMSKSLGNFFTIRDVIGKYHPETVRYFILSSHYRSQVNFSDTALDEAHASLSRLYHALKSAEQFLEHEIAPHLSADALRQTDFKQTDNRISQFESAMNDDFNVPAALTVLFGLAKELNVAIKNEDKNLVMDLYAKLKYLAMPLNILQSSPQEFLQALVGGDAGLRGEQIEAKIQQRADAKASKNYAQADAIRAELLAQGIELEDGRQGTTWRRI</sequence>
<dbReference type="Gene3D" id="3.40.50.620">
    <property type="entry name" value="HUPs"/>
    <property type="match status" value="1"/>
</dbReference>
<dbReference type="InterPro" id="IPR009080">
    <property type="entry name" value="tRNAsynth_Ia_anticodon-bd"/>
</dbReference>
<dbReference type="Pfam" id="PF09190">
    <property type="entry name" value="DALR_2"/>
    <property type="match status" value="1"/>
</dbReference>
<feature type="binding site" evidence="12">
    <location>
        <position position="220"/>
    </location>
    <ligand>
        <name>Zn(2+)</name>
        <dbReference type="ChEBI" id="CHEBI:29105"/>
    </ligand>
</feature>
<keyword evidence="5 12" id="KW-0436">Ligase</keyword>
<dbReference type="Gene3D" id="1.20.120.1910">
    <property type="entry name" value="Cysteine-tRNA ligase, C-terminal anti-codon recognition domain"/>
    <property type="match status" value="1"/>
</dbReference>
<dbReference type="Proteomes" id="UP000191094">
    <property type="component" value="Unassembled WGS sequence"/>
</dbReference>
<evidence type="ECO:0000256" key="2">
    <source>
        <dbReference type="ARBA" id="ARBA00005594"/>
    </source>
</evidence>
<dbReference type="PANTHER" id="PTHR10890">
    <property type="entry name" value="CYSTEINYL-TRNA SYNTHETASE"/>
    <property type="match status" value="1"/>
</dbReference>
<keyword evidence="4 12" id="KW-0963">Cytoplasm</keyword>
<dbReference type="SUPFAM" id="SSF52374">
    <property type="entry name" value="Nucleotidylyl transferase"/>
    <property type="match status" value="1"/>
</dbReference>
<dbReference type="EMBL" id="MUYT01000001">
    <property type="protein sequence ID" value="OOS22857.1"/>
    <property type="molecule type" value="Genomic_DNA"/>
</dbReference>
<comment type="caution">
    <text evidence="14">The sequence shown here is derived from an EMBL/GenBank/DDBJ whole genome shotgun (WGS) entry which is preliminary data.</text>
</comment>
<keyword evidence="7 12" id="KW-0547">Nucleotide-binding</keyword>
<dbReference type="GO" id="GO:0004817">
    <property type="term" value="F:cysteine-tRNA ligase activity"/>
    <property type="evidence" value="ECO:0007669"/>
    <property type="project" value="UniProtKB-UniRule"/>
</dbReference>
<evidence type="ECO:0000256" key="10">
    <source>
        <dbReference type="ARBA" id="ARBA00022917"/>
    </source>
</evidence>
<accession>A0A1T0CKK2</accession>
<keyword evidence="6 12" id="KW-0479">Metal-binding</keyword>
<dbReference type="EC" id="6.1.1.16" evidence="12"/>
<dbReference type="NCBIfam" id="TIGR00435">
    <property type="entry name" value="cysS"/>
    <property type="match status" value="1"/>
</dbReference>
<gene>
    <name evidence="12" type="primary">cysS</name>
    <name evidence="14" type="ORF">B0682_01255</name>
</gene>
<dbReference type="SUPFAM" id="SSF47323">
    <property type="entry name" value="Anticodon-binding domain of a subclass of class I aminoacyl-tRNA synthetases"/>
    <property type="match status" value="1"/>
</dbReference>
<comment type="similarity">
    <text evidence="2 12">Belongs to the class-I aminoacyl-tRNA synthetase family.</text>
</comment>
<evidence type="ECO:0000256" key="11">
    <source>
        <dbReference type="ARBA" id="ARBA00023146"/>
    </source>
</evidence>
<keyword evidence="8 12" id="KW-0862">Zinc</keyword>
<dbReference type="InterPro" id="IPR032678">
    <property type="entry name" value="tRNA-synt_1_cat_dom"/>
</dbReference>
<dbReference type="STRING" id="90241.B0682_01255"/>
<feature type="binding site" evidence="12">
    <location>
        <position position="280"/>
    </location>
    <ligand>
        <name>ATP</name>
        <dbReference type="ChEBI" id="CHEBI:30616"/>
    </ligand>
</feature>
<proteinExistence type="inferred from homology"/>
<keyword evidence="11 12" id="KW-0030">Aminoacyl-tRNA synthetase</keyword>
<comment type="subunit">
    <text evidence="3 12">Monomer.</text>
</comment>
<comment type="subcellular location">
    <subcellularLocation>
        <location evidence="1 12">Cytoplasm</location>
    </subcellularLocation>
</comment>
<dbReference type="PANTHER" id="PTHR10890:SF3">
    <property type="entry name" value="CYSTEINE--TRNA LIGASE, CYTOPLASMIC"/>
    <property type="match status" value="1"/>
</dbReference>
<evidence type="ECO:0000256" key="5">
    <source>
        <dbReference type="ARBA" id="ARBA00022598"/>
    </source>
</evidence>
<evidence type="ECO:0000256" key="9">
    <source>
        <dbReference type="ARBA" id="ARBA00022840"/>
    </source>
</evidence>
<dbReference type="CDD" id="cd07963">
    <property type="entry name" value="Anticodon_Ia_Cys"/>
    <property type="match status" value="1"/>
</dbReference>
<dbReference type="Pfam" id="PF01406">
    <property type="entry name" value="tRNA-synt_1e"/>
    <property type="match status" value="1"/>
</dbReference>
<evidence type="ECO:0000313" key="14">
    <source>
        <dbReference type="EMBL" id="OOS22857.1"/>
    </source>
</evidence>
<dbReference type="FunFam" id="3.40.50.620:FF:000009">
    <property type="entry name" value="Cysteine--tRNA ligase"/>
    <property type="match status" value="1"/>
</dbReference>
<evidence type="ECO:0000256" key="7">
    <source>
        <dbReference type="ARBA" id="ARBA00022741"/>
    </source>
</evidence>
<feature type="domain" description="Cysteinyl-tRNA synthetase class Ia DALR" evidence="13">
    <location>
        <begin position="368"/>
        <end position="430"/>
    </location>
</feature>
<dbReference type="AlphaFoldDB" id="A0A1T0CKK2"/>
<feature type="binding site" evidence="12">
    <location>
        <position position="249"/>
    </location>
    <ligand>
        <name>Zn(2+)</name>
        <dbReference type="ChEBI" id="CHEBI:29105"/>
    </ligand>
</feature>
<name>A0A1T0CKK2_9GAMM</name>
<evidence type="ECO:0000256" key="12">
    <source>
        <dbReference type="HAMAP-Rule" id="MF_00041"/>
    </source>
</evidence>